<dbReference type="NCBIfam" id="TIGR01029">
    <property type="entry name" value="rpsG_bact"/>
    <property type="match status" value="1"/>
</dbReference>
<feature type="region of interest" description="Disordered" evidence="10">
    <location>
        <begin position="50"/>
        <end position="77"/>
    </location>
</feature>
<keyword evidence="6 8" id="KW-0687">Ribonucleoprotein</keyword>
<dbReference type="OrthoDB" id="9972728at2759"/>
<dbReference type="AlphaFoldDB" id="A0A6P8JC27"/>
<feature type="domain" description="Small ribosomal subunit protein uS7" evidence="11">
    <location>
        <begin position="111"/>
        <end position="261"/>
    </location>
</feature>
<evidence type="ECO:0000313" key="12">
    <source>
        <dbReference type="Proteomes" id="UP000515163"/>
    </source>
</evidence>
<dbReference type="Pfam" id="PF00177">
    <property type="entry name" value="Ribosomal_S7"/>
    <property type="match status" value="1"/>
</dbReference>
<dbReference type="InterPro" id="IPR036823">
    <property type="entry name" value="Ribosomal_uS7_dom_sf"/>
</dbReference>
<dbReference type="GO" id="GO:0015935">
    <property type="term" value="C:small ribosomal subunit"/>
    <property type="evidence" value="ECO:0007669"/>
    <property type="project" value="InterPro"/>
</dbReference>
<evidence type="ECO:0000256" key="7">
    <source>
        <dbReference type="ARBA" id="ARBA00062683"/>
    </source>
</evidence>
<dbReference type="InterPro" id="IPR000235">
    <property type="entry name" value="Ribosomal_uS7"/>
</dbReference>
<keyword evidence="4 8" id="KW-0689">Ribosomal protein</keyword>
<reference evidence="13" key="1">
    <citation type="submission" date="2025-08" db="UniProtKB">
        <authorList>
            <consortium name="RefSeq"/>
        </authorList>
    </citation>
    <scope>IDENTIFICATION</scope>
    <source>
        <tissue evidence="13">Tentacle</tissue>
    </source>
</reference>
<proteinExistence type="inferred from homology"/>
<dbReference type="FunCoup" id="A0A6P8JC27">
    <property type="interactions" value="649"/>
</dbReference>
<keyword evidence="5" id="KW-0496">Mitochondrion</keyword>
<dbReference type="PANTHER" id="PTHR11205">
    <property type="entry name" value="RIBOSOMAL PROTEIN S7"/>
    <property type="match status" value="1"/>
</dbReference>
<evidence type="ECO:0000256" key="4">
    <source>
        <dbReference type="ARBA" id="ARBA00022980"/>
    </source>
</evidence>
<feature type="compositionally biased region" description="Polar residues" evidence="10">
    <location>
        <begin position="66"/>
        <end position="77"/>
    </location>
</feature>
<name>A0A6P8JC27_ACTTE</name>
<dbReference type="SUPFAM" id="SSF47973">
    <property type="entry name" value="Ribosomal protein S7"/>
    <property type="match status" value="1"/>
</dbReference>
<sequence>MAAKMAKFLWSTSLRSHRPFLGFLFKKCHSNATRQFPAILSSAHLSSLSTKPVSKNQDSEPEIQNPPATNNLDLQNNDENPMTLKSRLMRIVTEEDDTFQMPTAADINQSQSAFDDQLASKFVNCMMWDGKKSTSQRIFDQALEIIKRNQLRVQRKSSDPDSVVTDPVAVFHQAIENVKPIVGCIPLRRAGKVHQVPSPLRPVRRQFFAIQWIIDAARKKTGSKNDRMSEKLAKELLDAYNNEGAAIRKKQDLHKTADANRAFAHYRWW</sequence>
<evidence type="ECO:0000256" key="9">
    <source>
        <dbReference type="RuleBase" id="RU003620"/>
    </source>
</evidence>
<dbReference type="GeneID" id="116308827"/>
<evidence type="ECO:0000256" key="1">
    <source>
        <dbReference type="ARBA" id="ARBA00007151"/>
    </source>
</evidence>
<keyword evidence="2 9" id="KW-0699">rRNA-binding</keyword>
<dbReference type="GO" id="GO:0003735">
    <property type="term" value="F:structural constituent of ribosome"/>
    <property type="evidence" value="ECO:0007669"/>
    <property type="project" value="InterPro"/>
</dbReference>
<evidence type="ECO:0000256" key="2">
    <source>
        <dbReference type="ARBA" id="ARBA00022730"/>
    </source>
</evidence>
<evidence type="ECO:0000256" key="3">
    <source>
        <dbReference type="ARBA" id="ARBA00022884"/>
    </source>
</evidence>
<evidence type="ECO:0000259" key="11">
    <source>
        <dbReference type="Pfam" id="PF00177"/>
    </source>
</evidence>
<comment type="similarity">
    <text evidence="1 8">Belongs to the universal ribosomal protein uS7 family.</text>
</comment>
<dbReference type="KEGG" id="aten:116308827"/>
<evidence type="ECO:0000256" key="8">
    <source>
        <dbReference type="RuleBase" id="RU003619"/>
    </source>
</evidence>
<evidence type="ECO:0000256" key="10">
    <source>
        <dbReference type="SAM" id="MobiDB-lite"/>
    </source>
</evidence>
<dbReference type="FunFam" id="1.10.455.10:FF:000009">
    <property type="entry name" value="Ribosomal protein S7"/>
    <property type="match status" value="1"/>
</dbReference>
<evidence type="ECO:0000256" key="5">
    <source>
        <dbReference type="ARBA" id="ARBA00023128"/>
    </source>
</evidence>
<keyword evidence="12" id="KW-1185">Reference proteome</keyword>
<comment type="subunit">
    <text evidence="7">Component of the mitochondrial ribosome small subunit (28S) which comprises a 12S rRNA and about 30 distinct proteins.</text>
</comment>
<dbReference type="RefSeq" id="XP_031575193.1">
    <property type="nucleotide sequence ID" value="XM_031719333.1"/>
</dbReference>
<dbReference type="Gene3D" id="1.10.455.10">
    <property type="entry name" value="Ribosomal protein S7 domain"/>
    <property type="match status" value="1"/>
</dbReference>
<dbReference type="InParanoid" id="A0A6P8JC27"/>
<dbReference type="InterPro" id="IPR020606">
    <property type="entry name" value="Ribosomal_uS7_CS"/>
</dbReference>
<gene>
    <name evidence="13" type="primary">LOC116308827</name>
</gene>
<keyword evidence="3 9" id="KW-0694">RNA-binding</keyword>
<dbReference type="Proteomes" id="UP000515163">
    <property type="component" value="Unplaced"/>
</dbReference>
<accession>A0A6P8JC27</accession>
<evidence type="ECO:0000256" key="6">
    <source>
        <dbReference type="ARBA" id="ARBA00023274"/>
    </source>
</evidence>
<dbReference type="InterPro" id="IPR005717">
    <property type="entry name" value="Ribosomal_uS7_bac/org-type"/>
</dbReference>
<protein>
    <recommendedName>
        <fullName evidence="9">Ribosomal protein S7</fullName>
    </recommendedName>
</protein>
<dbReference type="HAMAP" id="MF_00480_B">
    <property type="entry name" value="Ribosomal_uS7_B"/>
    <property type="match status" value="1"/>
</dbReference>
<dbReference type="GO" id="GO:0019843">
    <property type="term" value="F:rRNA binding"/>
    <property type="evidence" value="ECO:0007669"/>
    <property type="project" value="UniProtKB-KW"/>
</dbReference>
<evidence type="ECO:0000313" key="13">
    <source>
        <dbReference type="RefSeq" id="XP_031575193.1"/>
    </source>
</evidence>
<dbReference type="PROSITE" id="PS00052">
    <property type="entry name" value="RIBOSOMAL_S7"/>
    <property type="match status" value="1"/>
</dbReference>
<organism evidence="12 13">
    <name type="scientific">Actinia tenebrosa</name>
    <name type="common">Australian red waratah sea anemone</name>
    <dbReference type="NCBI Taxonomy" id="6105"/>
    <lineage>
        <taxon>Eukaryota</taxon>
        <taxon>Metazoa</taxon>
        <taxon>Cnidaria</taxon>
        <taxon>Anthozoa</taxon>
        <taxon>Hexacorallia</taxon>
        <taxon>Actiniaria</taxon>
        <taxon>Actiniidae</taxon>
        <taxon>Actinia</taxon>
    </lineage>
</organism>
<dbReference type="InterPro" id="IPR023798">
    <property type="entry name" value="Ribosomal_uS7_dom"/>
</dbReference>
<dbReference type="GO" id="GO:0006412">
    <property type="term" value="P:translation"/>
    <property type="evidence" value="ECO:0007669"/>
    <property type="project" value="InterPro"/>
</dbReference>